<dbReference type="AlphaFoldDB" id="A0A2D0PCK2"/>
<evidence type="ECO:0000313" key="2">
    <source>
        <dbReference type="EMBL" id="SNX35989.1"/>
    </source>
</evidence>
<sequence length="127" mass="14471">MHLYWVLLLISAFAVAACQDNASGLDPRDMEAIQSKLEKYDILEAFLRRLFGIDTEKSRDDQCIPVGGECHFWSGPNCCGLRTRCVVWDTQLPATKYKSSATWISKCREYRLGVWLDDIGNWFSSLG</sequence>
<feature type="chain" id="PRO_5013356645" evidence="1">
    <location>
        <begin position="19"/>
        <end position="127"/>
    </location>
</feature>
<reference evidence="2" key="2">
    <citation type="submission" date="2017-10" db="EMBL/GenBank/DDBJ databases">
        <title>Unravelling the molecular evolution of spider venoms.</title>
        <authorList>
            <person name="Pineda S."/>
        </authorList>
    </citation>
    <scope>NUCLEOTIDE SEQUENCE</scope>
</reference>
<organism evidence="2">
    <name type="scientific">Eresus cinnaberinus</name>
    <name type="common">Ladybird spider</name>
    <name type="synonym">Eresus kollari</name>
    <dbReference type="NCBI Taxonomy" id="175337"/>
    <lineage>
        <taxon>Eukaryota</taxon>
        <taxon>Metazoa</taxon>
        <taxon>Ecdysozoa</taxon>
        <taxon>Arthropoda</taxon>
        <taxon>Chelicerata</taxon>
        <taxon>Arachnida</taxon>
        <taxon>Araneae</taxon>
        <taxon>Araneomorphae</taxon>
        <taxon>Entelegynae</taxon>
        <taxon>Eresoidea</taxon>
        <taxon>Eresidae</taxon>
        <taxon>Eresus</taxon>
    </lineage>
</organism>
<name>A0A2D0PCK2_ERECI</name>
<accession>A0A2D0PCK2</accession>
<proteinExistence type="predicted"/>
<protein>
    <submittedName>
        <fullName evidence="2">U44-Eretoxin-Ek1a_1</fullName>
    </submittedName>
</protein>
<keyword evidence="1" id="KW-0732">Signal</keyword>
<reference evidence="2" key="1">
    <citation type="submission" date="2017-05" db="EMBL/GenBank/DDBJ databases">
        <authorList>
            <person name="Song R."/>
            <person name="Chenine A.L."/>
            <person name="Ruprecht R.M."/>
        </authorList>
    </citation>
    <scope>NUCLEOTIDE SEQUENCE</scope>
</reference>
<feature type="signal peptide" evidence="1">
    <location>
        <begin position="1"/>
        <end position="18"/>
    </location>
</feature>
<evidence type="ECO:0000256" key="1">
    <source>
        <dbReference type="SAM" id="SignalP"/>
    </source>
</evidence>
<dbReference type="EMBL" id="HAHE01000381">
    <property type="protein sequence ID" value="SNX35989.1"/>
    <property type="molecule type" value="Transcribed_RNA"/>
</dbReference>